<reference evidence="1" key="2">
    <citation type="submission" date="2025-09" db="UniProtKB">
        <authorList>
            <consortium name="EnsemblPlants"/>
        </authorList>
    </citation>
    <scope>IDENTIFICATION</scope>
</reference>
<dbReference type="EnsemblPlants" id="AVESA.00010b.r2.4DG0745280.1">
    <property type="protein sequence ID" value="AVESA.00010b.r2.4DG0745280.1.CDS"/>
    <property type="gene ID" value="AVESA.00010b.r2.4DG0745280"/>
</dbReference>
<proteinExistence type="predicted"/>
<sequence>MIIRSELLSLCFFQAFKKLIKNIMEWKRQDTSNNIASTNSYRKEKLLEFFSTYNTTDDIFVFLRLLVAIHICSHSDQYEVLIPELNESDSLKDWCFRVVTPPREFTDHLMMTALATALGVTLRLERLYGGGSDQDNMYTGPGAVSVTLLYTGNHYDIIYPRAPSAVSSIGQASQGEDPAG</sequence>
<organism evidence="1 2">
    <name type="scientific">Avena sativa</name>
    <name type="common">Oat</name>
    <dbReference type="NCBI Taxonomy" id="4498"/>
    <lineage>
        <taxon>Eukaryota</taxon>
        <taxon>Viridiplantae</taxon>
        <taxon>Streptophyta</taxon>
        <taxon>Embryophyta</taxon>
        <taxon>Tracheophyta</taxon>
        <taxon>Spermatophyta</taxon>
        <taxon>Magnoliopsida</taxon>
        <taxon>Liliopsida</taxon>
        <taxon>Poales</taxon>
        <taxon>Poaceae</taxon>
        <taxon>BOP clade</taxon>
        <taxon>Pooideae</taxon>
        <taxon>Poodae</taxon>
        <taxon>Poeae</taxon>
        <taxon>Poeae Chloroplast Group 1 (Aveneae type)</taxon>
        <taxon>Aveninae</taxon>
        <taxon>Avena</taxon>
    </lineage>
</organism>
<evidence type="ECO:0000313" key="2">
    <source>
        <dbReference type="Proteomes" id="UP001732700"/>
    </source>
</evidence>
<reference evidence="1" key="1">
    <citation type="submission" date="2021-05" db="EMBL/GenBank/DDBJ databases">
        <authorList>
            <person name="Scholz U."/>
            <person name="Mascher M."/>
            <person name="Fiebig A."/>
        </authorList>
    </citation>
    <scope>NUCLEOTIDE SEQUENCE [LARGE SCALE GENOMIC DNA]</scope>
</reference>
<name>A0ACD5X329_AVESA</name>
<accession>A0ACD5X329</accession>
<evidence type="ECO:0000313" key="1">
    <source>
        <dbReference type="EnsemblPlants" id="AVESA.00010b.r2.4DG0745280.1.CDS"/>
    </source>
</evidence>
<dbReference type="Proteomes" id="UP001732700">
    <property type="component" value="Chromosome 4D"/>
</dbReference>
<keyword evidence="2" id="KW-1185">Reference proteome</keyword>
<protein>
    <submittedName>
        <fullName evidence="1">Uncharacterized protein</fullName>
    </submittedName>
</protein>